<reference evidence="11" key="2">
    <citation type="submission" date="2024-06" db="EMBL/GenBank/DDBJ databases">
        <authorList>
            <person name="Plum-Jensen L.E."/>
            <person name="Schramm A."/>
            <person name="Marshall I.P.G."/>
        </authorList>
    </citation>
    <scope>NUCLEOTIDE SEQUENCE</scope>
    <source>
        <strain evidence="11">Rat1</strain>
    </source>
</reference>
<dbReference type="InterPro" id="IPR011527">
    <property type="entry name" value="ABC1_TM_dom"/>
</dbReference>
<feature type="transmembrane region" description="Helical" evidence="8">
    <location>
        <begin position="161"/>
        <end position="182"/>
    </location>
</feature>
<dbReference type="GO" id="GO:0015421">
    <property type="term" value="F:ABC-type oligopeptide transporter activity"/>
    <property type="evidence" value="ECO:0007669"/>
    <property type="project" value="TreeGrafter"/>
</dbReference>
<evidence type="ECO:0000256" key="2">
    <source>
        <dbReference type="ARBA" id="ARBA00022692"/>
    </source>
</evidence>
<accession>A0AAU8LW00</accession>
<dbReference type="SUPFAM" id="SSF90123">
    <property type="entry name" value="ABC transporter transmembrane region"/>
    <property type="match status" value="1"/>
</dbReference>
<evidence type="ECO:0000256" key="3">
    <source>
        <dbReference type="ARBA" id="ARBA00022741"/>
    </source>
</evidence>
<dbReference type="Gene3D" id="1.20.1560.10">
    <property type="entry name" value="ABC transporter type 1, transmembrane domain"/>
    <property type="match status" value="1"/>
</dbReference>
<dbReference type="PANTHER" id="PTHR43394:SF1">
    <property type="entry name" value="ATP-BINDING CASSETTE SUB-FAMILY B MEMBER 10, MITOCHONDRIAL"/>
    <property type="match status" value="1"/>
</dbReference>
<evidence type="ECO:0000256" key="4">
    <source>
        <dbReference type="ARBA" id="ARBA00022840"/>
    </source>
</evidence>
<dbReference type="InterPro" id="IPR036640">
    <property type="entry name" value="ABC1_TM_sf"/>
</dbReference>
<reference evidence="11" key="1">
    <citation type="journal article" date="2024" name="Syst. Appl. Microbiol.">
        <title>First single-strain enrichments of Electrothrix cable bacteria, description of E. aestuarii sp. nov. and E. rattekaaiensis sp. nov., and proposal of a cable bacteria taxonomy following the rules of the SeqCode.</title>
        <authorList>
            <person name="Plum-Jensen L.E."/>
            <person name="Schramm A."/>
            <person name="Marshall I.P.G."/>
        </authorList>
    </citation>
    <scope>NUCLEOTIDE SEQUENCE</scope>
    <source>
        <strain evidence="11">Rat1</strain>
    </source>
</reference>
<protein>
    <submittedName>
        <fullName evidence="11">ABC transporter ATP-binding protein</fullName>
    </submittedName>
</protein>
<dbReference type="SMART" id="SM00382">
    <property type="entry name" value="AAA"/>
    <property type="match status" value="1"/>
</dbReference>
<feature type="domain" description="ABC transmembrane type-1" evidence="10">
    <location>
        <begin position="41"/>
        <end position="329"/>
    </location>
</feature>
<dbReference type="InterPro" id="IPR003593">
    <property type="entry name" value="AAA+_ATPase"/>
</dbReference>
<comment type="subcellular location">
    <subcellularLocation>
        <location evidence="1">Cell membrane</location>
        <topology evidence="1">Multi-pass membrane protein</topology>
    </subcellularLocation>
</comment>
<feature type="transmembrane region" description="Helical" evidence="8">
    <location>
        <begin position="87"/>
        <end position="111"/>
    </location>
</feature>
<name>A0AAU8LW00_9BACT</name>
<evidence type="ECO:0000256" key="5">
    <source>
        <dbReference type="ARBA" id="ARBA00022989"/>
    </source>
</evidence>
<dbReference type="KEGG" id="eaj:Q3M24_00405"/>
<feature type="region of interest" description="Disordered" evidence="7">
    <location>
        <begin position="376"/>
        <end position="406"/>
    </location>
</feature>
<dbReference type="PROSITE" id="PS50929">
    <property type="entry name" value="ABC_TM1F"/>
    <property type="match status" value="1"/>
</dbReference>
<dbReference type="PANTHER" id="PTHR43394">
    <property type="entry name" value="ATP-DEPENDENT PERMEASE MDL1, MITOCHONDRIAL"/>
    <property type="match status" value="1"/>
</dbReference>
<keyword evidence="3" id="KW-0547">Nucleotide-binding</keyword>
<dbReference type="AlphaFoldDB" id="A0AAU8LW00"/>
<dbReference type="InterPro" id="IPR027417">
    <property type="entry name" value="P-loop_NTPase"/>
</dbReference>
<dbReference type="InterPro" id="IPR003439">
    <property type="entry name" value="ABC_transporter-like_ATP-bd"/>
</dbReference>
<feature type="domain" description="ABC transporter" evidence="9">
    <location>
        <begin position="363"/>
        <end position="628"/>
    </location>
</feature>
<gene>
    <name evidence="11" type="ORF">Q3M24_00405</name>
</gene>
<dbReference type="GO" id="GO:0016887">
    <property type="term" value="F:ATP hydrolysis activity"/>
    <property type="evidence" value="ECO:0007669"/>
    <property type="project" value="InterPro"/>
</dbReference>
<keyword evidence="4 11" id="KW-0067">ATP-binding</keyword>
<dbReference type="CDD" id="cd18544">
    <property type="entry name" value="ABC_6TM_TmrA_like"/>
    <property type="match status" value="1"/>
</dbReference>
<evidence type="ECO:0000313" key="11">
    <source>
        <dbReference type="EMBL" id="XCN73257.1"/>
    </source>
</evidence>
<dbReference type="SUPFAM" id="SSF52540">
    <property type="entry name" value="P-loop containing nucleoside triphosphate hydrolases"/>
    <property type="match status" value="1"/>
</dbReference>
<evidence type="ECO:0000259" key="10">
    <source>
        <dbReference type="PROSITE" id="PS50929"/>
    </source>
</evidence>
<dbReference type="PROSITE" id="PS50893">
    <property type="entry name" value="ABC_TRANSPORTER_2"/>
    <property type="match status" value="1"/>
</dbReference>
<feature type="transmembrane region" description="Helical" evidence="8">
    <location>
        <begin position="266"/>
        <end position="288"/>
    </location>
</feature>
<proteinExistence type="predicted"/>
<evidence type="ECO:0000256" key="7">
    <source>
        <dbReference type="SAM" id="MobiDB-lite"/>
    </source>
</evidence>
<sequence>MEGELMRNYGYFEEGSVGKVSDLRIWRRILSYCRAHRAGLLLSILLSLLITIATLALPRLMQLGIDQYIAVADLETEARIAGLTHLALIYGGAVLLAFGGGFVQVMLLEYIGQAIMHRLRNDLYGHFLGLDLAFFHRHPVGRLVTRLTNDIQNMHEMFTSVMVTLLNDLLKLLGILVALAFINLRLAAVMALFLPLALMVTLGFSRLAREQFRAVRSQLAVVNSFLQESISAVGLIQLYGREMGSRTRFDVLNNEFMQRTLAQVRLFGFFMPLSEFLSTLAMVVILWYGGAKVLHRQLTIGEFVAFFSYMRLFFQPMRDLSQKYSIVQSALASAERIFQLLDAKSTIHSPEKPICIDEVKGEIRFEQVSFSYQDEASEEQGGSAPAQTQTQTQTEGKGSEVNPDEDEQGVLRKIDLQIRAGETLALVGSTGAGKSTLISLLARFYDPSQGRILLDGHDLRSYAVADLRRKVGLVLQDVLIEPDTVLANISLETGLKRIDVESILALTGMGSFVDRLPQGLDTRIGEGGLELSSGEKQLLAFARILCRKPAVLILDEATSSVDTEAENLLEQALEASFAGRTSIIIAHRLSTVRRADRIVVMDQGRIVEQGSHEELMGQQGIYANLIALDLQGDGAIGITSER</sequence>
<evidence type="ECO:0000256" key="6">
    <source>
        <dbReference type="ARBA" id="ARBA00023136"/>
    </source>
</evidence>
<keyword evidence="5 8" id="KW-1133">Transmembrane helix</keyword>
<dbReference type="Pfam" id="PF00664">
    <property type="entry name" value="ABC_membrane"/>
    <property type="match status" value="1"/>
</dbReference>
<dbReference type="InterPro" id="IPR017871">
    <property type="entry name" value="ABC_transporter-like_CS"/>
</dbReference>
<organism evidence="11">
    <name type="scientific">Candidatus Electrothrix aestuarii</name>
    <dbReference type="NCBI Taxonomy" id="3062594"/>
    <lineage>
        <taxon>Bacteria</taxon>
        <taxon>Pseudomonadati</taxon>
        <taxon>Thermodesulfobacteriota</taxon>
        <taxon>Desulfobulbia</taxon>
        <taxon>Desulfobulbales</taxon>
        <taxon>Desulfobulbaceae</taxon>
        <taxon>Candidatus Electrothrix</taxon>
    </lineage>
</organism>
<dbReference type="PROSITE" id="PS00211">
    <property type="entry name" value="ABC_TRANSPORTER_1"/>
    <property type="match status" value="1"/>
</dbReference>
<dbReference type="InterPro" id="IPR039421">
    <property type="entry name" value="Type_1_exporter"/>
</dbReference>
<evidence type="ECO:0000259" key="9">
    <source>
        <dbReference type="PROSITE" id="PS50893"/>
    </source>
</evidence>
<dbReference type="GO" id="GO:0005524">
    <property type="term" value="F:ATP binding"/>
    <property type="evidence" value="ECO:0007669"/>
    <property type="project" value="UniProtKB-KW"/>
</dbReference>
<dbReference type="EMBL" id="CP159373">
    <property type="protein sequence ID" value="XCN73257.1"/>
    <property type="molecule type" value="Genomic_DNA"/>
</dbReference>
<evidence type="ECO:0000256" key="1">
    <source>
        <dbReference type="ARBA" id="ARBA00004651"/>
    </source>
</evidence>
<dbReference type="GO" id="GO:0005886">
    <property type="term" value="C:plasma membrane"/>
    <property type="evidence" value="ECO:0007669"/>
    <property type="project" value="UniProtKB-SubCell"/>
</dbReference>
<evidence type="ECO:0000256" key="8">
    <source>
        <dbReference type="SAM" id="Phobius"/>
    </source>
</evidence>
<dbReference type="Pfam" id="PF00005">
    <property type="entry name" value="ABC_tran"/>
    <property type="match status" value="1"/>
</dbReference>
<keyword evidence="2 8" id="KW-0812">Transmembrane</keyword>
<feature type="transmembrane region" description="Helical" evidence="8">
    <location>
        <begin position="188"/>
        <end position="208"/>
    </location>
</feature>
<dbReference type="Gene3D" id="3.40.50.300">
    <property type="entry name" value="P-loop containing nucleotide triphosphate hydrolases"/>
    <property type="match status" value="1"/>
</dbReference>
<keyword evidence="6 8" id="KW-0472">Membrane</keyword>
<feature type="transmembrane region" description="Helical" evidence="8">
    <location>
        <begin position="38"/>
        <end position="57"/>
    </location>
</feature>